<evidence type="ECO:0000256" key="5">
    <source>
        <dbReference type="ARBA" id="ARBA00022679"/>
    </source>
</evidence>
<dbReference type="NCBIfam" id="NF003516">
    <property type="entry name" value="PRK05182.2-2"/>
    <property type="match status" value="1"/>
</dbReference>
<comment type="subunit">
    <text evidence="11">Homodimer. The RNAP catalytic core consists of 2 alpha, 1 beta, 1 beta' and 1 omega subunit. When a sigma factor is associated with the core the holoenzyme is formed, which can initiate transcription.</text>
</comment>
<evidence type="ECO:0000256" key="10">
    <source>
        <dbReference type="ARBA" id="ARBA00048552"/>
    </source>
</evidence>
<dbReference type="KEGG" id="tae:TepiRe1_0230"/>
<dbReference type="Proteomes" id="UP000010802">
    <property type="component" value="Chromosome"/>
</dbReference>
<comment type="domain">
    <text evidence="11">The N-terminal domain is essential for RNAP assembly and basal transcription, whereas the C-terminal domain is involved in interaction with transcriptional regulators and with upstream promoter elements.</text>
</comment>
<evidence type="ECO:0000256" key="4">
    <source>
        <dbReference type="ARBA" id="ARBA00022478"/>
    </source>
</evidence>
<dbReference type="InterPro" id="IPR011263">
    <property type="entry name" value="DNA-dir_RNA_pol_RpoA/D/Rpb3"/>
</dbReference>
<dbReference type="Gene3D" id="1.10.150.20">
    <property type="entry name" value="5' to 3' exonuclease, C-terminal subdomain"/>
    <property type="match status" value="1"/>
</dbReference>
<dbReference type="AlphaFoldDB" id="F4LSW3"/>
<evidence type="ECO:0000313" key="14">
    <source>
        <dbReference type="Proteomes" id="UP000010802"/>
    </source>
</evidence>
<keyword evidence="5 11" id="KW-0808">Transferase</keyword>
<evidence type="ECO:0000256" key="3">
    <source>
        <dbReference type="ARBA" id="ARBA00015972"/>
    </source>
</evidence>
<dbReference type="PATRIC" id="fig|1209989.3.peg.253"/>
<evidence type="ECO:0000313" key="13">
    <source>
        <dbReference type="EMBL" id="CCP24919.1"/>
    </source>
</evidence>
<evidence type="ECO:0000259" key="12">
    <source>
        <dbReference type="SMART" id="SM00662"/>
    </source>
</evidence>
<dbReference type="HAMAP" id="MF_00059">
    <property type="entry name" value="RNApol_bact_RpoA"/>
    <property type="match status" value="1"/>
</dbReference>
<proteinExistence type="inferred from homology"/>
<name>F4LSW3_TEPAE</name>
<dbReference type="SUPFAM" id="SSF55257">
    <property type="entry name" value="RBP11-like subunits of RNA polymerase"/>
    <property type="match status" value="1"/>
</dbReference>
<dbReference type="InterPro" id="IPR011260">
    <property type="entry name" value="RNAP_asu_C"/>
</dbReference>
<dbReference type="FunFam" id="2.170.120.12:FF:000001">
    <property type="entry name" value="DNA-directed RNA polymerase subunit alpha"/>
    <property type="match status" value="1"/>
</dbReference>
<comment type="function">
    <text evidence="11">DNA-dependent RNA polymerase catalyzes the transcription of DNA into RNA using the four ribonucleoside triphosphates as substrates.</text>
</comment>
<dbReference type="Pfam" id="PF01193">
    <property type="entry name" value="RNA_pol_L"/>
    <property type="match status" value="1"/>
</dbReference>
<dbReference type="Pfam" id="PF03118">
    <property type="entry name" value="RNA_pol_A_CTD"/>
    <property type="match status" value="1"/>
</dbReference>
<evidence type="ECO:0000256" key="1">
    <source>
        <dbReference type="ARBA" id="ARBA00007123"/>
    </source>
</evidence>
<comment type="similarity">
    <text evidence="1 11">Belongs to the RNA polymerase alpha chain family.</text>
</comment>
<dbReference type="GO" id="GO:0046983">
    <property type="term" value="F:protein dimerization activity"/>
    <property type="evidence" value="ECO:0007669"/>
    <property type="project" value="InterPro"/>
</dbReference>
<dbReference type="EC" id="2.7.7.6" evidence="2 11"/>
<dbReference type="eggNOG" id="COG0202">
    <property type="taxonomic scope" value="Bacteria"/>
</dbReference>
<dbReference type="Pfam" id="PF01000">
    <property type="entry name" value="RNA_pol_A_bac"/>
    <property type="match status" value="1"/>
</dbReference>
<dbReference type="SUPFAM" id="SSF47789">
    <property type="entry name" value="C-terminal domain of RNA polymerase alpha subunit"/>
    <property type="match status" value="1"/>
</dbReference>
<dbReference type="CDD" id="cd06928">
    <property type="entry name" value="RNAP_alpha_NTD"/>
    <property type="match status" value="1"/>
</dbReference>
<dbReference type="FunFam" id="1.10.150.20:FF:000001">
    <property type="entry name" value="DNA-directed RNA polymerase subunit alpha"/>
    <property type="match status" value="1"/>
</dbReference>
<gene>
    <name evidence="11 13" type="primary">rpoA</name>
    <name evidence="13" type="ordered locus">TEPIRE1_0230</name>
</gene>
<dbReference type="InterPro" id="IPR036643">
    <property type="entry name" value="RNApol_insert_sf"/>
</dbReference>
<dbReference type="GO" id="GO:0003677">
    <property type="term" value="F:DNA binding"/>
    <property type="evidence" value="ECO:0007669"/>
    <property type="project" value="UniProtKB-UniRule"/>
</dbReference>
<evidence type="ECO:0000256" key="7">
    <source>
        <dbReference type="ARBA" id="ARBA00023163"/>
    </source>
</evidence>
<keyword evidence="4 11" id="KW-0240">DNA-directed RNA polymerase</keyword>
<evidence type="ECO:0000256" key="6">
    <source>
        <dbReference type="ARBA" id="ARBA00022695"/>
    </source>
</evidence>
<dbReference type="InterPro" id="IPR011773">
    <property type="entry name" value="DNA-dir_RpoA"/>
</dbReference>
<dbReference type="STRING" id="1209989.TepRe1_0217"/>
<dbReference type="InterPro" id="IPR036603">
    <property type="entry name" value="RBP11-like"/>
</dbReference>
<evidence type="ECO:0000256" key="8">
    <source>
        <dbReference type="ARBA" id="ARBA00032524"/>
    </source>
</evidence>
<protein>
    <recommendedName>
        <fullName evidence="3 11">DNA-directed RNA polymerase subunit alpha</fullName>
        <shortName evidence="11">RNAP subunit alpha</shortName>
        <ecNumber evidence="2 11">2.7.7.6</ecNumber>
    </recommendedName>
    <alternativeName>
        <fullName evidence="9 11">RNA polymerase subunit alpha</fullName>
    </alternativeName>
    <alternativeName>
        <fullName evidence="8 11">Transcriptase subunit alpha</fullName>
    </alternativeName>
</protein>
<sequence length="315" mass="35304">MMDIEKPRIELIEASADNTFGRIVVEPLERGYGTTLGNSMRRVLLSSLPGAAVTSIKIDGVQHEFSTIPGVTEDTTEIIMNIKALAIMMHSDEPKLLRIEAQDEGEVKAKDIIADADVEIMNPELHIATLEKDAKLFMELTLEKGKGYVTADKNKKPNHPIGVIAIDSIFTPVHKVNFNVEHTRVGQRTDYDRLIMEIWTNGTIKPDDAVSAAAKILMDHFSLFAGLTEKPQVEDAPVEEEKDDREKILEMPIEELDLSVRSYNCLKRAGINTIYELTQKTAEDMMKVRNLGKKSLEEVETKLSTFNLSLKQPED</sequence>
<dbReference type="KEGG" id="tep:TepRe1_0217"/>
<dbReference type="NCBIfam" id="NF003515">
    <property type="entry name" value="PRK05182.2-1"/>
    <property type="match status" value="1"/>
</dbReference>
<dbReference type="RefSeq" id="WP_013777350.1">
    <property type="nucleotide sequence ID" value="NC_015519.1"/>
</dbReference>
<keyword evidence="7 11" id="KW-0804">Transcription</keyword>
<reference evidence="14" key="1">
    <citation type="journal article" date="2013" name="Genome Announc.">
        <title>First genome sequence of a syntrophic acetate-oxidizing bacterium, Tepidanaerobacter acetatoxydans strain Re1.</title>
        <authorList>
            <person name="Manzoor S."/>
            <person name="Bongcam-Rudloff E."/>
            <person name="Schnurer A."/>
            <person name="Muller B."/>
        </authorList>
    </citation>
    <scope>NUCLEOTIDE SEQUENCE [LARGE SCALE GENOMIC DNA]</scope>
    <source>
        <strain evidence="14">Re1</strain>
    </source>
</reference>
<dbReference type="InterPro" id="IPR011262">
    <property type="entry name" value="DNA-dir_RNA_pol_insert"/>
</dbReference>
<dbReference type="NCBIfam" id="NF003513">
    <property type="entry name" value="PRK05182.1-2"/>
    <property type="match status" value="1"/>
</dbReference>
<dbReference type="GO" id="GO:0003899">
    <property type="term" value="F:DNA-directed RNA polymerase activity"/>
    <property type="evidence" value="ECO:0007669"/>
    <property type="project" value="UniProtKB-UniRule"/>
</dbReference>
<keyword evidence="14" id="KW-1185">Reference proteome</keyword>
<evidence type="ECO:0000256" key="9">
    <source>
        <dbReference type="ARBA" id="ARBA00033070"/>
    </source>
</evidence>
<accession>L0RXH9</accession>
<dbReference type="Gene3D" id="3.30.1360.10">
    <property type="entry name" value="RNA polymerase, RBP11-like subunit"/>
    <property type="match status" value="1"/>
</dbReference>
<organism evidence="13 14">
    <name type="scientific">Tepidanaerobacter acetatoxydans (strain DSM 21804 / JCM 16047 / Re1)</name>
    <dbReference type="NCBI Taxonomy" id="1209989"/>
    <lineage>
        <taxon>Bacteria</taxon>
        <taxon>Bacillati</taxon>
        <taxon>Bacillota</taxon>
        <taxon>Clostridia</taxon>
        <taxon>Thermosediminibacterales</taxon>
        <taxon>Tepidanaerobacteraceae</taxon>
        <taxon>Tepidanaerobacter</taxon>
    </lineage>
</organism>
<dbReference type="GO" id="GO:0006351">
    <property type="term" value="P:DNA-templated transcription"/>
    <property type="evidence" value="ECO:0007669"/>
    <property type="project" value="UniProtKB-UniRule"/>
</dbReference>
<dbReference type="GO" id="GO:0005737">
    <property type="term" value="C:cytoplasm"/>
    <property type="evidence" value="ECO:0007669"/>
    <property type="project" value="UniProtKB-ARBA"/>
</dbReference>
<feature type="region of interest" description="Alpha N-terminal domain (alpha-NTD)" evidence="11">
    <location>
        <begin position="1"/>
        <end position="228"/>
    </location>
</feature>
<dbReference type="NCBIfam" id="NF003519">
    <property type="entry name" value="PRK05182.2-5"/>
    <property type="match status" value="1"/>
</dbReference>
<dbReference type="SMART" id="SM00662">
    <property type="entry name" value="RPOLD"/>
    <property type="match status" value="1"/>
</dbReference>
<accession>F4LSW3</accession>
<keyword evidence="6 11" id="KW-0548">Nucleotidyltransferase</keyword>
<dbReference type="HOGENOM" id="CLU_053084_0_1_9"/>
<dbReference type="SUPFAM" id="SSF56553">
    <property type="entry name" value="Insert subdomain of RNA polymerase alpha subunit"/>
    <property type="match status" value="1"/>
</dbReference>
<comment type="catalytic activity">
    <reaction evidence="10 11">
        <text>RNA(n) + a ribonucleoside 5'-triphosphate = RNA(n+1) + diphosphate</text>
        <dbReference type="Rhea" id="RHEA:21248"/>
        <dbReference type="Rhea" id="RHEA-COMP:14527"/>
        <dbReference type="Rhea" id="RHEA-COMP:17342"/>
        <dbReference type="ChEBI" id="CHEBI:33019"/>
        <dbReference type="ChEBI" id="CHEBI:61557"/>
        <dbReference type="ChEBI" id="CHEBI:140395"/>
        <dbReference type="EC" id="2.7.7.6"/>
    </reaction>
</comment>
<dbReference type="Gene3D" id="2.170.120.12">
    <property type="entry name" value="DNA-directed RNA polymerase, insert domain"/>
    <property type="match status" value="1"/>
</dbReference>
<evidence type="ECO:0000256" key="11">
    <source>
        <dbReference type="HAMAP-Rule" id="MF_00059"/>
    </source>
</evidence>
<feature type="domain" description="DNA-directed RNA polymerase RpoA/D/Rpb3-type" evidence="12">
    <location>
        <begin position="20"/>
        <end position="227"/>
    </location>
</feature>
<dbReference type="OrthoDB" id="9805706at2"/>
<evidence type="ECO:0000256" key="2">
    <source>
        <dbReference type="ARBA" id="ARBA00012418"/>
    </source>
</evidence>
<dbReference type="GO" id="GO:0000428">
    <property type="term" value="C:DNA-directed RNA polymerase complex"/>
    <property type="evidence" value="ECO:0007669"/>
    <property type="project" value="UniProtKB-KW"/>
</dbReference>
<feature type="region of interest" description="Alpha C-terminal domain (alpha-CTD)" evidence="11">
    <location>
        <begin position="247"/>
        <end position="315"/>
    </location>
</feature>
<dbReference type="EMBL" id="HF563609">
    <property type="protein sequence ID" value="CCP24919.1"/>
    <property type="molecule type" value="Genomic_DNA"/>
</dbReference>
<dbReference type="NCBIfam" id="TIGR02027">
    <property type="entry name" value="rpoA"/>
    <property type="match status" value="1"/>
</dbReference>